<proteinExistence type="inferred from homology"/>
<name>A0A2T0T0D9_9PSEU</name>
<comment type="caution">
    <text evidence="8">The sequence shown here is derived from an EMBL/GenBank/DDBJ whole genome shotgun (WGS) entry which is preliminary data.</text>
</comment>
<dbReference type="InterPro" id="IPR027417">
    <property type="entry name" value="P-loop_NTPase"/>
</dbReference>
<feature type="compositionally biased region" description="Low complexity" evidence="6">
    <location>
        <begin position="507"/>
        <end position="522"/>
    </location>
</feature>
<dbReference type="InterPro" id="IPR036388">
    <property type="entry name" value="WH-like_DNA-bd_sf"/>
</dbReference>
<dbReference type="SUPFAM" id="SSF46894">
    <property type="entry name" value="C-terminal effector domain of the bipartite response regulators"/>
    <property type="match status" value="1"/>
</dbReference>
<dbReference type="Gene3D" id="1.10.10.10">
    <property type="entry name" value="Winged helix-like DNA-binding domain superfamily/Winged helix DNA-binding domain"/>
    <property type="match status" value="1"/>
</dbReference>
<feature type="region of interest" description="Disordered" evidence="6">
    <location>
        <begin position="503"/>
        <end position="522"/>
    </location>
</feature>
<dbReference type="PROSITE" id="PS51755">
    <property type="entry name" value="OMPR_PHOB"/>
    <property type="match status" value="1"/>
</dbReference>
<organism evidence="8 9">
    <name type="scientific">Umezawaea tangerina</name>
    <dbReference type="NCBI Taxonomy" id="84725"/>
    <lineage>
        <taxon>Bacteria</taxon>
        <taxon>Bacillati</taxon>
        <taxon>Actinomycetota</taxon>
        <taxon>Actinomycetes</taxon>
        <taxon>Pseudonocardiales</taxon>
        <taxon>Pseudonocardiaceae</taxon>
        <taxon>Umezawaea</taxon>
    </lineage>
</organism>
<dbReference type="SMART" id="SM01043">
    <property type="entry name" value="BTAD"/>
    <property type="match status" value="1"/>
</dbReference>
<evidence type="ECO:0000256" key="3">
    <source>
        <dbReference type="ARBA" id="ARBA00023125"/>
    </source>
</evidence>
<dbReference type="GO" id="GO:0006355">
    <property type="term" value="P:regulation of DNA-templated transcription"/>
    <property type="evidence" value="ECO:0007669"/>
    <property type="project" value="InterPro"/>
</dbReference>
<dbReference type="EMBL" id="PVTF01000008">
    <property type="protein sequence ID" value="PRY39109.1"/>
    <property type="molecule type" value="Genomic_DNA"/>
</dbReference>
<dbReference type="PANTHER" id="PTHR35807">
    <property type="entry name" value="TRANSCRIPTIONAL REGULATOR REDD-RELATED"/>
    <property type="match status" value="1"/>
</dbReference>
<dbReference type="PANTHER" id="PTHR35807:SF1">
    <property type="entry name" value="TRANSCRIPTIONAL REGULATOR REDD"/>
    <property type="match status" value="1"/>
</dbReference>
<reference evidence="8 9" key="1">
    <citation type="submission" date="2018-03" db="EMBL/GenBank/DDBJ databases">
        <title>Genomic Encyclopedia of Archaeal and Bacterial Type Strains, Phase II (KMG-II): from individual species to whole genera.</title>
        <authorList>
            <person name="Goeker M."/>
        </authorList>
    </citation>
    <scope>NUCLEOTIDE SEQUENCE [LARGE SCALE GENOMIC DNA]</scope>
    <source>
        <strain evidence="8 9">DSM 44720</strain>
    </source>
</reference>
<dbReference type="Proteomes" id="UP000239494">
    <property type="component" value="Unassembled WGS sequence"/>
</dbReference>
<keyword evidence="4" id="KW-0804">Transcription</keyword>
<dbReference type="InterPro" id="IPR041664">
    <property type="entry name" value="AAA_16"/>
</dbReference>
<evidence type="ECO:0000313" key="8">
    <source>
        <dbReference type="EMBL" id="PRY39109.1"/>
    </source>
</evidence>
<dbReference type="SUPFAM" id="SSF52540">
    <property type="entry name" value="P-loop containing nucleoside triphosphate hydrolases"/>
    <property type="match status" value="1"/>
</dbReference>
<evidence type="ECO:0000256" key="6">
    <source>
        <dbReference type="SAM" id="MobiDB-lite"/>
    </source>
</evidence>
<protein>
    <submittedName>
        <fullName evidence="8">DNA-binding SARP family transcriptional activator</fullName>
    </submittedName>
</protein>
<evidence type="ECO:0000313" key="9">
    <source>
        <dbReference type="Proteomes" id="UP000239494"/>
    </source>
</evidence>
<dbReference type="Pfam" id="PF13191">
    <property type="entry name" value="AAA_16"/>
    <property type="match status" value="1"/>
</dbReference>
<dbReference type="SMART" id="SM00862">
    <property type="entry name" value="Trans_reg_C"/>
    <property type="match status" value="1"/>
</dbReference>
<evidence type="ECO:0000259" key="7">
    <source>
        <dbReference type="PROSITE" id="PS51755"/>
    </source>
</evidence>
<dbReference type="GO" id="GO:0000160">
    <property type="term" value="P:phosphorelay signal transduction system"/>
    <property type="evidence" value="ECO:0007669"/>
    <property type="project" value="InterPro"/>
</dbReference>
<dbReference type="RefSeq" id="WP_170156047.1">
    <property type="nucleotide sequence ID" value="NZ_PVTF01000008.1"/>
</dbReference>
<evidence type="ECO:0000256" key="2">
    <source>
        <dbReference type="ARBA" id="ARBA00023015"/>
    </source>
</evidence>
<gene>
    <name evidence="8" type="ORF">CLV43_108509</name>
</gene>
<keyword evidence="9" id="KW-1185">Reference proteome</keyword>
<dbReference type="AlphaFoldDB" id="A0A2T0T0D9"/>
<dbReference type="Gene3D" id="1.25.40.10">
    <property type="entry name" value="Tetratricopeptide repeat domain"/>
    <property type="match status" value="1"/>
</dbReference>
<dbReference type="InterPro" id="IPR016032">
    <property type="entry name" value="Sig_transdc_resp-reg_C-effctor"/>
</dbReference>
<feature type="DNA-binding region" description="OmpR/PhoB-type" evidence="5">
    <location>
        <begin position="1"/>
        <end position="95"/>
    </location>
</feature>
<dbReference type="InterPro" id="IPR005158">
    <property type="entry name" value="BTAD"/>
</dbReference>
<comment type="similarity">
    <text evidence="1">Belongs to the AfsR/DnrI/RedD regulatory family.</text>
</comment>
<dbReference type="GO" id="GO:0003677">
    <property type="term" value="F:DNA binding"/>
    <property type="evidence" value="ECO:0007669"/>
    <property type="project" value="UniProtKB-UniRule"/>
</dbReference>
<dbReference type="CDD" id="cd15831">
    <property type="entry name" value="BTAD"/>
    <property type="match status" value="1"/>
</dbReference>
<dbReference type="InterPro" id="IPR051677">
    <property type="entry name" value="AfsR-DnrI-RedD_regulator"/>
</dbReference>
<dbReference type="Pfam" id="PF03704">
    <property type="entry name" value="BTAD"/>
    <property type="match status" value="1"/>
</dbReference>
<accession>A0A2T0T0D9</accession>
<feature type="region of interest" description="Disordered" evidence="6">
    <location>
        <begin position="248"/>
        <end position="278"/>
    </location>
</feature>
<evidence type="ECO:0000256" key="5">
    <source>
        <dbReference type="PROSITE-ProRule" id="PRU01091"/>
    </source>
</evidence>
<evidence type="ECO:0000256" key="4">
    <source>
        <dbReference type="ARBA" id="ARBA00023163"/>
    </source>
</evidence>
<dbReference type="InterPro" id="IPR011990">
    <property type="entry name" value="TPR-like_helical_dom_sf"/>
</dbReference>
<keyword evidence="2" id="KW-0805">Transcription regulation</keyword>
<keyword evidence="3 5" id="KW-0238">DNA-binding</keyword>
<feature type="domain" description="OmpR/PhoB-type" evidence="7">
    <location>
        <begin position="1"/>
        <end position="95"/>
    </location>
</feature>
<dbReference type="InterPro" id="IPR001867">
    <property type="entry name" value="OmpR/PhoB-type_DNA-bd"/>
</dbReference>
<sequence length="635" mass="67240">MYGRLRVDVLGPLRAWLGDTEIALGTARQRAAFAVLVGNAAEEVSYRELTDAVWGTGAPATAQGNLHTYVSGLRRALGPARDLLVTTPRGYRLQLDEADVDSLSFERCRAEAGRRLQNGDLEGAVDSLTLGLGLWKGEAYSSVPGPYAELEGQRLGESRIAAIEQRARILIEAGHQNEVVADAADLVRERPLRESARELLALALHRCGRHAEALAAVEDARLTLARELGVSPGPALTELHARIRADASPLSGRPSTAVSRRAPGPVVPASVQDSMTRPQPDLVGRAAALERLRALVDDLVAGTGGAVWIEGDAGTGKSALLTAGLAGADTGGCTLGWAHADELLGRFDLQVLMNCFDIDLAPGGRHAPGLEEDSVDDRVADLVVRTCAKTPFVLVIDDLHRADGATIRMWRRLVQATRDLPLLLVATSRPHGDRPDLDALRQAVRQADGHVVDLAPLGPADAELLVRETAGGCAAWTAVRLATQAAGNPLRLLELGRALRGRKVSSRPGGTTPVETGPPVRGTASAAQRTLLSVSTASMCVVRSAAVLGAEFTESDLVVVTALPADAVRAALDEAVAGQVVVREAQGFAFRTTALWRAAYERIPAPLRTPLRRQFTEMLADAMGSAGAERSVRPE</sequence>
<evidence type="ECO:0000256" key="1">
    <source>
        <dbReference type="ARBA" id="ARBA00005820"/>
    </source>
</evidence>
<dbReference type="SUPFAM" id="SSF48452">
    <property type="entry name" value="TPR-like"/>
    <property type="match status" value="1"/>
</dbReference>